<dbReference type="AlphaFoldDB" id="A0ABD3MZN2"/>
<keyword evidence="3" id="KW-1185">Reference proteome</keyword>
<reference evidence="2 3" key="1">
    <citation type="submission" date="2024-10" db="EMBL/GenBank/DDBJ databases">
        <title>Updated reference genomes for cyclostephanoid diatoms.</title>
        <authorList>
            <person name="Roberts W.R."/>
            <person name="Alverson A.J."/>
        </authorList>
    </citation>
    <scope>NUCLEOTIDE SEQUENCE [LARGE SCALE GENOMIC DNA]</scope>
    <source>
        <strain evidence="2 3">AJA276-08</strain>
    </source>
</reference>
<name>A0ABD3MZN2_9STRA</name>
<sequence length="312" mass="34987">MDRHTNSFFSDVDVARFAKGRIFLGDPYSDGEDRSKAALVSSVIANDVEKLSEFYVAARILPTAEEHQCIREEEERRELHRRRVEGEPVVTVDSLPYVYGISSEGIEQQRRQQEDANYLANGNMSVSCAIGHSGLVRPDEFVGNMSGEEVNDETNEKRYVPANVSARTCRMYSDQSQSDGEDSSEDESDDGSIIFPNDVGALNAGNKAEAIPTTGRHRNNSRVTSEKAIGIESSVWHSRRSESEVVLSRIKRTRQRSLLKRQRSRSISAAATANALEDETVQRRRSTLRFAAAPVAVNKRKKQRSLKDMFKL</sequence>
<organism evidence="2 3">
    <name type="scientific">Stephanodiscus triporus</name>
    <dbReference type="NCBI Taxonomy" id="2934178"/>
    <lineage>
        <taxon>Eukaryota</taxon>
        <taxon>Sar</taxon>
        <taxon>Stramenopiles</taxon>
        <taxon>Ochrophyta</taxon>
        <taxon>Bacillariophyta</taxon>
        <taxon>Coscinodiscophyceae</taxon>
        <taxon>Thalassiosirophycidae</taxon>
        <taxon>Stephanodiscales</taxon>
        <taxon>Stephanodiscaceae</taxon>
        <taxon>Stephanodiscus</taxon>
    </lineage>
</organism>
<comment type="caution">
    <text evidence="2">The sequence shown here is derived from an EMBL/GenBank/DDBJ whole genome shotgun (WGS) entry which is preliminary data.</text>
</comment>
<gene>
    <name evidence="2" type="ORF">ACHAW5_002921</name>
</gene>
<evidence type="ECO:0000313" key="2">
    <source>
        <dbReference type="EMBL" id="KAL3769336.1"/>
    </source>
</evidence>
<dbReference type="Proteomes" id="UP001530315">
    <property type="component" value="Unassembled WGS sequence"/>
</dbReference>
<evidence type="ECO:0000256" key="1">
    <source>
        <dbReference type="SAM" id="MobiDB-lite"/>
    </source>
</evidence>
<dbReference type="EMBL" id="JALLAZ020001658">
    <property type="protein sequence ID" value="KAL3769336.1"/>
    <property type="molecule type" value="Genomic_DNA"/>
</dbReference>
<evidence type="ECO:0000313" key="3">
    <source>
        <dbReference type="Proteomes" id="UP001530315"/>
    </source>
</evidence>
<feature type="compositionally biased region" description="Acidic residues" evidence="1">
    <location>
        <begin position="179"/>
        <end position="190"/>
    </location>
</feature>
<accession>A0ABD3MZN2</accession>
<protein>
    <submittedName>
        <fullName evidence="2">Uncharacterized protein</fullName>
    </submittedName>
</protein>
<proteinExistence type="predicted"/>
<feature type="region of interest" description="Disordered" evidence="1">
    <location>
        <begin position="166"/>
        <end position="200"/>
    </location>
</feature>